<evidence type="ECO:0000256" key="1">
    <source>
        <dbReference type="ARBA" id="ARBA00023172"/>
    </source>
</evidence>
<dbReference type="InterPro" id="IPR011010">
    <property type="entry name" value="DNA_brk_join_enz"/>
</dbReference>
<dbReference type="InterPro" id="IPR013762">
    <property type="entry name" value="Integrase-like_cat_sf"/>
</dbReference>
<evidence type="ECO:0000313" key="3">
    <source>
        <dbReference type="EMBL" id="KAA6373436.1"/>
    </source>
</evidence>
<name>A0A5J4URY5_9EUKA</name>
<organism evidence="3 4">
    <name type="scientific">Streblomastix strix</name>
    <dbReference type="NCBI Taxonomy" id="222440"/>
    <lineage>
        <taxon>Eukaryota</taxon>
        <taxon>Metamonada</taxon>
        <taxon>Preaxostyla</taxon>
        <taxon>Oxymonadida</taxon>
        <taxon>Streblomastigidae</taxon>
        <taxon>Streblomastix</taxon>
    </lineage>
</organism>
<keyword evidence="1" id="KW-0233">DNA recombination</keyword>
<dbReference type="Gene3D" id="1.10.443.10">
    <property type="entry name" value="Intergrase catalytic core"/>
    <property type="match status" value="1"/>
</dbReference>
<comment type="caution">
    <text evidence="3">The sequence shown here is derived from an EMBL/GenBank/DDBJ whole genome shotgun (WGS) entry which is preliminary data.</text>
</comment>
<dbReference type="GO" id="GO:0006310">
    <property type="term" value="P:DNA recombination"/>
    <property type="evidence" value="ECO:0007669"/>
    <property type="project" value="UniProtKB-KW"/>
</dbReference>
<gene>
    <name evidence="3" type="ORF">EZS28_031036</name>
</gene>
<dbReference type="GO" id="GO:0015074">
    <property type="term" value="P:DNA integration"/>
    <property type="evidence" value="ECO:0007669"/>
    <property type="project" value="InterPro"/>
</dbReference>
<evidence type="ECO:0000313" key="4">
    <source>
        <dbReference type="Proteomes" id="UP000324800"/>
    </source>
</evidence>
<accession>A0A5J4URY5</accession>
<feature type="region of interest" description="Disordered" evidence="2">
    <location>
        <begin position="108"/>
        <end position="146"/>
    </location>
</feature>
<dbReference type="Proteomes" id="UP000324800">
    <property type="component" value="Unassembled WGS sequence"/>
</dbReference>
<dbReference type="SUPFAM" id="SSF56349">
    <property type="entry name" value="DNA breaking-rejoining enzymes"/>
    <property type="match status" value="1"/>
</dbReference>
<sequence>MAGILWRLRNLSRYLRGSTILTANARFNRLIRQQEKSEMSKIRWYQTRRLGRESRLTRNILARRTPLSSSSNSNNSCSFIKSQIGESLSPNSYTLLAIPIMVADTNSNDKQIDNSRQELKNSSPRRQDEKTKTTSPSRLDDNLRDRGDRGERLFKWILKQRQFTDAAIEQVIQSWFEAWQRHRQQIGQFEEFWTREGNKWTDLMLVLDPEAVISNFVAQLKADEATNSNINNCKIAIGMLFNMQGFSEVKVNGQALKQTMKQPSSALRKEHKEEPIYKLDILLKHLQSKAQRLDQLPEMEFMGSVISSIMAFATLRLAEVHRDTATPLPDGAWQLHTIIRKTKVPKTTITFRPLCNRDICPMFWLSNWFKRRNKKQQNQPLWWHKSRKKEATYEQLYKAVNIIMQEAGIEKQNTVISIRKSSITKDIDQRATQQQINRFSMHADGAATVQFHYDMNLNDDIRERLAIFE</sequence>
<dbReference type="GO" id="GO:0003677">
    <property type="term" value="F:DNA binding"/>
    <property type="evidence" value="ECO:0007669"/>
    <property type="project" value="InterPro"/>
</dbReference>
<reference evidence="3 4" key="1">
    <citation type="submission" date="2019-03" db="EMBL/GenBank/DDBJ databases">
        <title>Single cell metagenomics reveals metabolic interactions within the superorganism composed of flagellate Streblomastix strix and complex community of Bacteroidetes bacteria on its surface.</title>
        <authorList>
            <person name="Treitli S.C."/>
            <person name="Kolisko M."/>
            <person name="Husnik F."/>
            <person name="Keeling P."/>
            <person name="Hampl V."/>
        </authorList>
    </citation>
    <scope>NUCLEOTIDE SEQUENCE [LARGE SCALE GENOMIC DNA]</scope>
    <source>
        <strain evidence="3">ST1C</strain>
    </source>
</reference>
<evidence type="ECO:0008006" key="5">
    <source>
        <dbReference type="Google" id="ProtNLM"/>
    </source>
</evidence>
<dbReference type="AlphaFoldDB" id="A0A5J4URY5"/>
<evidence type="ECO:0000256" key="2">
    <source>
        <dbReference type="SAM" id="MobiDB-lite"/>
    </source>
</evidence>
<proteinExistence type="predicted"/>
<feature type="compositionally biased region" description="Basic and acidic residues" evidence="2">
    <location>
        <begin position="110"/>
        <end position="146"/>
    </location>
</feature>
<protein>
    <recommendedName>
        <fullName evidence="5">Tyr recombinase domain-containing protein</fullName>
    </recommendedName>
</protein>
<dbReference type="EMBL" id="SNRW01012756">
    <property type="protein sequence ID" value="KAA6373436.1"/>
    <property type="molecule type" value="Genomic_DNA"/>
</dbReference>